<dbReference type="EMBL" id="CAADFT010000019">
    <property type="protein sequence ID" value="VFK42505.1"/>
    <property type="molecule type" value="Genomic_DNA"/>
</dbReference>
<protein>
    <recommendedName>
        <fullName evidence="2">Methyltransferase domain-containing protein</fullName>
    </recommendedName>
</protein>
<sequence length="252" mass="28894">MIKEEYKIKLAEKKQISQGEEYFFVDIRGEEKKIGLHDYKTIYKYPWLYEAVVYDCLGCKTPDEMCNILDKLFSDLNIDREKLHMLEIGAGSGIFASKLVERVGIGDISGLDLYEVAKIAAERDRPNLYKNYYVADLTDLSPDLLKELTRQQFNCIGVASATGWGNHIPVGGFEQAFDLLIQGGLFIFHVKPFDPDPECIALNRWIEHKIESKQLILRHKQPAFHRYNMEGDEIYYDVIVGVKNDSTESVGN</sequence>
<proteinExistence type="predicted"/>
<gene>
    <name evidence="1" type="ORF">BECKTC1821E_GA0114239_101921</name>
</gene>
<dbReference type="CDD" id="cd02440">
    <property type="entry name" value="AdoMet_MTases"/>
    <property type="match status" value="1"/>
</dbReference>
<dbReference type="SUPFAM" id="SSF53335">
    <property type="entry name" value="S-adenosyl-L-methionine-dependent methyltransferases"/>
    <property type="match status" value="1"/>
</dbReference>
<name>A0A450YLV9_9GAMM</name>
<reference evidence="1" key="1">
    <citation type="submission" date="2019-02" db="EMBL/GenBank/DDBJ databases">
        <authorList>
            <person name="Gruber-Vodicka R. H."/>
            <person name="Seah K. B. B."/>
        </authorList>
    </citation>
    <scope>NUCLEOTIDE SEQUENCE</scope>
    <source>
        <strain evidence="1">BECK_BZ125</strain>
    </source>
</reference>
<evidence type="ECO:0000313" key="1">
    <source>
        <dbReference type="EMBL" id="VFK42505.1"/>
    </source>
</evidence>
<organism evidence="1">
    <name type="scientific">Candidatus Kentrum sp. TC</name>
    <dbReference type="NCBI Taxonomy" id="2126339"/>
    <lineage>
        <taxon>Bacteria</taxon>
        <taxon>Pseudomonadati</taxon>
        <taxon>Pseudomonadota</taxon>
        <taxon>Gammaproteobacteria</taxon>
        <taxon>Candidatus Kentrum</taxon>
    </lineage>
</organism>
<accession>A0A450YLV9</accession>
<dbReference type="Gene3D" id="3.40.50.150">
    <property type="entry name" value="Vaccinia Virus protein VP39"/>
    <property type="match status" value="1"/>
</dbReference>
<evidence type="ECO:0008006" key="2">
    <source>
        <dbReference type="Google" id="ProtNLM"/>
    </source>
</evidence>
<dbReference type="AlphaFoldDB" id="A0A450YLV9"/>
<dbReference type="InterPro" id="IPR029063">
    <property type="entry name" value="SAM-dependent_MTases_sf"/>
</dbReference>